<evidence type="ECO:0000313" key="2">
    <source>
        <dbReference type="EMBL" id="CUS43892.1"/>
    </source>
</evidence>
<evidence type="ECO:0000256" key="1">
    <source>
        <dbReference type="SAM" id="MobiDB-lite"/>
    </source>
</evidence>
<name>A0A170PNA1_9ZZZZ</name>
<dbReference type="AlphaFoldDB" id="A0A170PNA1"/>
<proteinExistence type="predicted"/>
<dbReference type="EMBL" id="CZQE01000096">
    <property type="protein sequence ID" value="CUS43892.1"/>
    <property type="molecule type" value="Genomic_DNA"/>
</dbReference>
<reference evidence="2" key="1">
    <citation type="submission" date="2015-10" db="EMBL/GenBank/DDBJ databases">
        <authorList>
            <person name="Gilbert D.G."/>
        </authorList>
    </citation>
    <scope>NUCLEOTIDE SEQUENCE</scope>
</reference>
<organism evidence="2">
    <name type="scientific">hydrothermal vent metagenome</name>
    <dbReference type="NCBI Taxonomy" id="652676"/>
    <lineage>
        <taxon>unclassified sequences</taxon>
        <taxon>metagenomes</taxon>
        <taxon>ecological metagenomes</taxon>
    </lineage>
</organism>
<protein>
    <submittedName>
        <fullName evidence="2">Uncharacterized protein</fullName>
    </submittedName>
</protein>
<feature type="region of interest" description="Disordered" evidence="1">
    <location>
        <begin position="1"/>
        <end position="22"/>
    </location>
</feature>
<gene>
    <name evidence="2" type="ORF">MGWOODY_Smn1099</name>
</gene>
<sequence length="103" mass="11074">MPEEESHCDEDEAGPRRRLSGERPGLLLIGPALFVLSASPVQAAGPGQHLVELCTAEGISWIALPDTGRFPPEDPAKANSHAACAHVLRPRAVLRPHRNRAET</sequence>
<accession>A0A170PNA1</accession>
<feature type="compositionally biased region" description="Acidic residues" evidence="1">
    <location>
        <begin position="1"/>
        <end position="12"/>
    </location>
</feature>